<reference evidence="1 2" key="1">
    <citation type="journal article" date="2008" name="PLoS ONE">
        <title>Environmental adaptation: genomic analysis of the piezotolerant and psychrotolerant deep-sea iron reducing bacterium Shewanella piezotolerans WP3.</title>
        <authorList>
            <person name="Wang F."/>
            <person name="Wang J."/>
            <person name="Jian H."/>
            <person name="Zhang B."/>
            <person name="Li S."/>
            <person name="Wang F."/>
            <person name="Zeng X."/>
            <person name="Gao L."/>
            <person name="Bartlett D.H."/>
            <person name="Yu J."/>
            <person name="Hu S."/>
            <person name="Xiao X."/>
        </authorList>
    </citation>
    <scope>NUCLEOTIDE SEQUENCE [LARGE SCALE GENOMIC DNA]</scope>
    <source>
        <strain evidence="2">WP3 / JCM 13877</strain>
    </source>
</reference>
<dbReference type="Proteomes" id="UP000000753">
    <property type="component" value="Chromosome"/>
</dbReference>
<protein>
    <submittedName>
        <fullName evidence="1">Uncharacterized protein</fullName>
    </submittedName>
</protein>
<dbReference type="EMBL" id="CP000472">
    <property type="protein sequence ID" value="ACJ26936.1"/>
    <property type="molecule type" value="Genomic_DNA"/>
</dbReference>
<dbReference type="HOGENOM" id="CLU_2510854_0_0_6"/>
<name>B8CGU3_SHEPW</name>
<proteinExistence type="predicted"/>
<evidence type="ECO:0000313" key="2">
    <source>
        <dbReference type="Proteomes" id="UP000000753"/>
    </source>
</evidence>
<dbReference type="AlphaFoldDB" id="B8CGU3"/>
<dbReference type="KEGG" id="swp:swp_0091"/>
<keyword evidence="2" id="KW-1185">Reference proteome</keyword>
<gene>
    <name evidence="1" type="ordered locus">swp_0091</name>
</gene>
<sequence length="85" mass="9547">MGRGYDKNSKHARYTRVTPSADIGTVGVQLSSNGKLGSIVKVTYKLTSVTPFGNEMLTNHFDEANYAYMMIEWREHIINKINAAH</sequence>
<dbReference type="RefSeq" id="WP_020910320.1">
    <property type="nucleotide sequence ID" value="NC_011566.1"/>
</dbReference>
<organism evidence="1 2">
    <name type="scientific">Shewanella piezotolerans (strain WP3 / JCM 13877)</name>
    <dbReference type="NCBI Taxonomy" id="225849"/>
    <lineage>
        <taxon>Bacteria</taxon>
        <taxon>Pseudomonadati</taxon>
        <taxon>Pseudomonadota</taxon>
        <taxon>Gammaproteobacteria</taxon>
        <taxon>Alteromonadales</taxon>
        <taxon>Shewanellaceae</taxon>
        <taxon>Shewanella</taxon>
    </lineage>
</organism>
<dbReference type="OrthoDB" id="5458416at2"/>
<evidence type="ECO:0000313" key="1">
    <source>
        <dbReference type="EMBL" id="ACJ26936.1"/>
    </source>
</evidence>
<accession>B8CGU3</accession>